<proteinExistence type="inferred from homology"/>
<comment type="similarity">
    <text evidence="1">Belongs to the NAD(P)H dehydrogenase (quinone) family.</text>
</comment>
<evidence type="ECO:0000313" key="4">
    <source>
        <dbReference type="EMBL" id="UXY15741.1"/>
    </source>
</evidence>
<dbReference type="RefSeq" id="WP_263125176.1">
    <property type="nucleotide sequence ID" value="NZ_CP106753.1"/>
</dbReference>
<protein>
    <submittedName>
        <fullName evidence="4">NAD(P)H-dependent oxidoreductase</fullName>
    </submittedName>
</protein>
<evidence type="ECO:0000256" key="2">
    <source>
        <dbReference type="ARBA" id="ARBA00023002"/>
    </source>
</evidence>
<evidence type="ECO:0000256" key="1">
    <source>
        <dbReference type="ARBA" id="ARBA00006252"/>
    </source>
</evidence>
<dbReference type="PANTHER" id="PTHR10204">
    <property type="entry name" value="NAD P H OXIDOREDUCTASE-RELATED"/>
    <property type="match status" value="1"/>
</dbReference>
<feature type="domain" description="Flavodoxin-like fold" evidence="3">
    <location>
        <begin position="1"/>
        <end position="179"/>
    </location>
</feature>
<dbReference type="Proteomes" id="UP001061302">
    <property type="component" value="Chromosome"/>
</dbReference>
<gene>
    <name evidence="4" type="ORF">N8I74_01625</name>
</gene>
<dbReference type="InterPro" id="IPR003680">
    <property type="entry name" value="Flavodoxin_fold"/>
</dbReference>
<accession>A0ABY6DRN4</accession>
<evidence type="ECO:0000259" key="3">
    <source>
        <dbReference type="Pfam" id="PF02525"/>
    </source>
</evidence>
<dbReference type="SUPFAM" id="SSF52218">
    <property type="entry name" value="Flavoproteins"/>
    <property type="match status" value="1"/>
</dbReference>
<dbReference type="Gene3D" id="3.40.50.360">
    <property type="match status" value="1"/>
</dbReference>
<organism evidence="4 5">
    <name type="scientific">Chitiniphilus purpureus</name>
    <dbReference type="NCBI Taxonomy" id="2981137"/>
    <lineage>
        <taxon>Bacteria</taxon>
        <taxon>Pseudomonadati</taxon>
        <taxon>Pseudomonadota</taxon>
        <taxon>Betaproteobacteria</taxon>
        <taxon>Neisseriales</taxon>
        <taxon>Chitinibacteraceae</taxon>
        <taxon>Chitiniphilus</taxon>
    </lineage>
</organism>
<dbReference type="Pfam" id="PF02525">
    <property type="entry name" value="Flavodoxin_2"/>
    <property type="match status" value="1"/>
</dbReference>
<dbReference type="EMBL" id="CP106753">
    <property type="protein sequence ID" value="UXY15741.1"/>
    <property type="molecule type" value="Genomic_DNA"/>
</dbReference>
<dbReference type="PANTHER" id="PTHR10204:SF34">
    <property type="entry name" value="NAD(P)H DEHYDROGENASE [QUINONE] 1 ISOFORM 1"/>
    <property type="match status" value="1"/>
</dbReference>
<dbReference type="InterPro" id="IPR029039">
    <property type="entry name" value="Flavoprotein-like_sf"/>
</dbReference>
<name>A0ABY6DRN4_9NEIS</name>
<reference evidence="4" key="1">
    <citation type="submission" date="2022-10" db="EMBL/GenBank/DDBJ databases">
        <title>Chitiniphilus purpureus sp. nov., a novel chitin-degrading bacterium isolated from crawfish pond sediment.</title>
        <authorList>
            <person name="Li K."/>
        </authorList>
    </citation>
    <scope>NUCLEOTIDE SEQUENCE</scope>
    <source>
        <strain evidence="4">CD1</strain>
    </source>
</reference>
<keyword evidence="2" id="KW-0560">Oxidoreductase</keyword>
<evidence type="ECO:0000313" key="5">
    <source>
        <dbReference type="Proteomes" id="UP001061302"/>
    </source>
</evidence>
<keyword evidence="5" id="KW-1185">Reference proteome</keyword>
<sequence>MRVLVINGNPKPASLCQGLALSYALGARAAGHTLRVREVGQLDYEPDLRHGYDAPAPLEPDLLQMQHDLQWAEHLLLVAPVWWGTLPARMQGLLERVLLPGFAFRYHAGRAQPEPLLAGRSAELMITLDTPAWYYRYWQGAPVERQLRRAVLELVGIKVGRCRYLGPVRSADDARRARWLDEAKTLGATLI</sequence>
<dbReference type="InterPro" id="IPR051545">
    <property type="entry name" value="NAD(P)H_dehydrogenase_qn"/>
</dbReference>